<dbReference type="InterPro" id="IPR029017">
    <property type="entry name" value="Enolase-like_N"/>
</dbReference>
<evidence type="ECO:0000256" key="4">
    <source>
        <dbReference type="SAM" id="MobiDB-lite"/>
    </source>
</evidence>
<dbReference type="InterPro" id="IPR018110">
    <property type="entry name" value="Mandel_Rmase/mucon_lact_enz_CS"/>
</dbReference>
<evidence type="ECO:0000256" key="2">
    <source>
        <dbReference type="ARBA" id="ARBA00022723"/>
    </source>
</evidence>
<comment type="cofactor">
    <cofactor evidence="1">
        <name>Mg(2+)</name>
        <dbReference type="ChEBI" id="CHEBI:18420"/>
    </cofactor>
</comment>
<dbReference type="AlphaFoldDB" id="E4X7Q4"/>
<dbReference type="InterPro" id="IPR013341">
    <property type="entry name" value="Mandelate_racemase_N_dom"/>
</dbReference>
<dbReference type="InterPro" id="IPR029065">
    <property type="entry name" value="Enolase_C-like"/>
</dbReference>
<keyword evidence="3" id="KW-0460">Magnesium</keyword>
<evidence type="ECO:0000256" key="1">
    <source>
        <dbReference type="ARBA" id="ARBA00001946"/>
    </source>
</evidence>
<evidence type="ECO:0000313" key="6">
    <source>
        <dbReference type="EMBL" id="CBY18727.1"/>
    </source>
</evidence>
<dbReference type="PROSITE" id="PS00909">
    <property type="entry name" value="MR_MLE_2"/>
    <property type="match status" value="1"/>
</dbReference>
<dbReference type="InParanoid" id="E4X7Q4"/>
<organism evidence="6">
    <name type="scientific">Oikopleura dioica</name>
    <name type="common">Tunicate</name>
    <dbReference type="NCBI Taxonomy" id="34765"/>
    <lineage>
        <taxon>Eukaryota</taxon>
        <taxon>Metazoa</taxon>
        <taxon>Chordata</taxon>
        <taxon>Tunicata</taxon>
        <taxon>Appendicularia</taxon>
        <taxon>Copelata</taxon>
        <taxon>Oikopleuridae</taxon>
        <taxon>Oikopleura</taxon>
    </lineage>
</organism>
<dbReference type="Gene3D" id="3.20.20.120">
    <property type="entry name" value="Enolase-like C-terminal domain"/>
    <property type="match status" value="1"/>
</dbReference>
<dbReference type="InterPro" id="IPR046945">
    <property type="entry name" value="RHMD-like"/>
</dbReference>
<name>E4X7Q4_OIKDI</name>
<dbReference type="OrthoDB" id="14161at2759"/>
<gene>
    <name evidence="6" type="ORF">GSOID_T00003593001</name>
</gene>
<keyword evidence="7" id="KW-1185">Reference proteome</keyword>
<evidence type="ECO:0000313" key="7">
    <source>
        <dbReference type="Proteomes" id="UP000001307"/>
    </source>
</evidence>
<dbReference type="GO" id="GO:0009063">
    <property type="term" value="P:amino acid catabolic process"/>
    <property type="evidence" value="ECO:0007669"/>
    <property type="project" value="InterPro"/>
</dbReference>
<keyword evidence="2" id="KW-0479">Metal-binding</keyword>
<evidence type="ECO:0000256" key="3">
    <source>
        <dbReference type="ARBA" id="ARBA00022842"/>
    </source>
</evidence>
<dbReference type="SMART" id="SM00922">
    <property type="entry name" value="MR_MLE"/>
    <property type="match status" value="1"/>
</dbReference>
<dbReference type="SUPFAM" id="SSF51604">
    <property type="entry name" value="Enolase C-terminal domain-like"/>
    <property type="match status" value="1"/>
</dbReference>
<evidence type="ECO:0000259" key="5">
    <source>
        <dbReference type="SMART" id="SM00922"/>
    </source>
</evidence>
<dbReference type="PANTHER" id="PTHR13794:SF58">
    <property type="entry name" value="MITOCHONDRIAL ENOLASE SUPERFAMILY MEMBER 1"/>
    <property type="match status" value="1"/>
</dbReference>
<protein>
    <recommendedName>
        <fullName evidence="5">Mandelate racemase/muconate lactonizing enzyme C-terminal domain-containing protein</fullName>
    </recommendedName>
</protein>
<dbReference type="Pfam" id="PF02746">
    <property type="entry name" value="MR_MLE_N"/>
    <property type="match status" value="1"/>
</dbReference>
<sequence>MRLGEKVSGKIVAVKVRDIRFPTSLEKHGSDDTGSQITIHGDPDYSAVEAILETDKGDFGYGMTFTLGRGNEIIAKAVESLNPLVIGWDIREVFSNFGVYWKKIVCEEQIRWVGPEKGVIHMAAAALINALWDLWARLEGKPVWKLVSDMTPDEIISLLDFGWLTDELTVEEAKEILEKRVEKKADREKELFESGYPAYQTAGWINYEEEYLRHRLRTAQDQGWTRFKAKVGSMKPEDDYRRIKTVREEIGKDGILMIDANQRWDVQEAIDRVTALAEFRPLWIEEPTKDDDVLGHAKNQKGKNVKPSSTAAHGCESSSLRSADNLITIDSCRVAGLNEIILILLMAAKFNLPVCPHAGGVGLCQMVSHIIMLDYIAISGEKEDRYCEYSAHLHEHFVDDLIMKGQNYMPPAAAGYGTKFHESSVDEFLFPDGKFWAKKINK</sequence>
<dbReference type="Pfam" id="PF13378">
    <property type="entry name" value="MR_MLE_C"/>
    <property type="match status" value="1"/>
</dbReference>
<dbReference type="InterPro" id="IPR036849">
    <property type="entry name" value="Enolase-like_C_sf"/>
</dbReference>
<dbReference type="Proteomes" id="UP000001307">
    <property type="component" value="Unassembled WGS sequence"/>
</dbReference>
<dbReference type="InterPro" id="IPR013342">
    <property type="entry name" value="Mandelate_racemase_C"/>
</dbReference>
<dbReference type="EMBL" id="FN653028">
    <property type="protein sequence ID" value="CBY18727.1"/>
    <property type="molecule type" value="Genomic_DNA"/>
</dbReference>
<accession>E4X7Q4</accession>
<proteinExistence type="predicted"/>
<dbReference type="SUPFAM" id="SSF54826">
    <property type="entry name" value="Enolase N-terminal domain-like"/>
    <property type="match status" value="1"/>
</dbReference>
<dbReference type="PANTHER" id="PTHR13794">
    <property type="entry name" value="ENOLASE SUPERFAMILY, MANDELATE RACEMASE"/>
    <property type="match status" value="1"/>
</dbReference>
<dbReference type="GO" id="GO:0000287">
    <property type="term" value="F:magnesium ion binding"/>
    <property type="evidence" value="ECO:0007669"/>
    <property type="project" value="TreeGrafter"/>
</dbReference>
<dbReference type="GO" id="GO:0016836">
    <property type="term" value="F:hydro-lyase activity"/>
    <property type="evidence" value="ECO:0007669"/>
    <property type="project" value="TreeGrafter"/>
</dbReference>
<feature type="domain" description="Mandelate racemase/muconate lactonizing enzyme C-terminal" evidence="5">
    <location>
        <begin position="208"/>
        <end position="306"/>
    </location>
</feature>
<dbReference type="GO" id="GO:0016052">
    <property type="term" value="P:carbohydrate catabolic process"/>
    <property type="evidence" value="ECO:0007669"/>
    <property type="project" value="TreeGrafter"/>
</dbReference>
<dbReference type="Gene3D" id="3.30.390.10">
    <property type="entry name" value="Enolase-like, N-terminal domain"/>
    <property type="match status" value="1"/>
</dbReference>
<feature type="region of interest" description="Disordered" evidence="4">
    <location>
        <begin position="293"/>
        <end position="314"/>
    </location>
</feature>
<reference evidence="6" key="1">
    <citation type="journal article" date="2010" name="Science">
        <title>Plasticity of animal genome architecture unmasked by rapid evolution of a pelagic tunicate.</title>
        <authorList>
            <person name="Denoeud F."/>
            <person name="Henriet S."/>
            <person name="Mungpakdee S."/>
            <person name="Aury J.M."/>
            <person name="Da Silva C."/>
            <person name="Brinkmann H."/>
            <person name="Mikhaleva J."/>
            <person name="Olsen L.C."/>
            <person name="Jubin C."/>
            <person name="Canestro C."/>
            <person name="Bouquet J.M."/>
            <person name="Danks G."/>
            <person name="Poulain J."/>
            <person name="Campsteijn C."/>
            <person name="Adamski M."/>
            <person name="Cross I."/>
            <person name="Yadetie F."/>
            <person name="Muffato M."/>
            <person name="Louis A."/>
            <person name="Butcher S."/>
            <person name="Tsagkogeorga G."/>
            <person name="Konrad A."/>
            <person name="Singh S."/>
            <person name="Jensen M.F."/>
            <person name="Cong E.H."/>
            <person name="Eikeseth-Otteraa H."/>
            <person name="Noel B."/>
            <person name="Anthouard V."/>
            <person name="Porcel B.M."/>
            <person name="Kachouri-Lafond R."/>
            <person name="Nishino A."/>
            <person name="Ugolini M."/>
            <person name="Chourrout P."/>
            <person name="Nishida H."/>
            <person name="Aasland R."/>
            <person name="Huzurbazar S."/>
            <person name="Westhof E."/>
            <person name="Delsuc F."/>
            <person name="Lehrach H."/>
            <person name="Reinhardt R."/>
            <person name="Weissenbach J."/>
            <person name="Roy S.W."/>
            <person name="Artiguenave F."/>
            <person name="Postlethwait J.H."/>
            <person name="Manak J.R."/>
            <person name="Thompson E.M."/>
            <person name="Jaillon O."/>
            <person name="Du Pasquier L."/>
            <person name="Boudinot P."/>
            <person name="Liberles D.A."/>
            <person name="Volff J.N."/>
            <person name="Philippe H."/>
            <person name="Lenhard B."/>
            <person name="Roest Crollius H."/>
            <person name="Wincker P."/>
            <person name="Chourrout D."/>
        </authorList>
    </citation>
    <scope>NUCLEOTIDE SEQUENCE [LARGE SCALE GENOMIC DNA]</scope>
</reference>